<dbReference type="Proteomes" id="UP000243205">
    <property type="component" value="Unassembled WGS sequence"/>
</dbReference>
<evidence type="ECO:0000256" key="3">
    <source>
        <dbReference type="ARBA" id="ARBA00022475"/>
    </source>
</evidence>
<dbReference type="STRING" id="57664.SAMN05661003_101414"/>
<proteinExistence type="inferred from homology"/>
<feature type="transmembrane region" description="Helical" evidence="9">
    <location>
        <begin position="12"/>
        <end position="32"/>
    </location>
</feature>
<keyword evidence="7 9" id="KW-1133">Transmembrane helix</keyword>
<dbReference type="PANTHER" id="PTHR38779:SF2">
    <property type="entry name" value="TYPE II SECRETION SYSTEM PROTEIN I-RELATED"/>
    <property type="match status" value="1"/>
</dbReference>
<dbReference type="PROSITE" id="PS00409">
    <property type="entry name" value="PROKAR_NTER_METHYL"/>
    <property type="match status" value="1"/>
</dbReference>
<organism evidence="10 11">
    <name type="scientific">Desulfuromonas thiophila</name>
    <dbReference type="NCBI Taxonomy" id="57664"/>
    <lineage>
        <taxon>Bacteria</taxon>
        <taxon>Pseudomonadati</taxon>
        <taxon>Thermodesulfobacteriota</taxon>
        <taxon>Desulfuromonadia</taxon>
        <taxon>Desulfuromonadales</taxon>
        <taxon>Desulfuromonadaceae</taxon>
        <taxon>Desulfuromonas</taxon>
    </lineage>
</organism>
<dbReference type="InterPro" id="IPR010052">
    <property type="entry name" value="T2SS_protein-GspI"/>
</dbReference>
<keyword evidence="3" id="KW-1003">Cell membrane</keyword>
<dbReference type="NCBIfam" id="TIGR02532">
    <property type="entry name" value="IV_pilin_GFxxxE"/>
    <property type="match status" value="1"/>
</dbReference>
<comment type="subcellular location">
    <subcellularLocation>
        <location evidence="1">Cell inner membrane</location>
        <topology evidence="1">Single-pass membrane protein</topology>
    </subcellularLocation>
</comment>
<keyword evidence="8 9" id="KW-0472">Membrane</keyword>
<keyword evidence="6 9" id="KW-0812">Transmembrane</keyword>
<dbReference type="PANTHER" id="PTHR38779">
    <property type="entry name" value="TYPE II SECRETION SYSTEM PROTEIN I-RELATED"/>
    <property type="match status" value="1"/>
</dbReference>
<name>A0A1G6XXE4_9BACT</name>
<protein>
    <submittedName>
        <fullName evidence="10">General secretion pathway protein I</fullName>
    </submittedName>
</protein>
<dbReference type="RefSeq" id="WP_092075738.1">
    <property type="nucleotide sequence ID" value="NZ_CALFZY010000006.1"/>
</dbReference>
<reference evidence="11" key="1">
    <citation type="submission" date="2016-10" db="EMBL/GenBank/DDBJ databases">
        <authorList>
            <person name="Varghese N."/>
            <person name="Submissions S."/>
        </authorList>
    </citation>
    <scope>NUCLEOTIDE SEQUENCE [LARGE SCALE GENOMIC DNA]</scope>
    <source>
        <strain evidence="11">DSM 8987</strain>
    </source>
</reference>
<evidence type="ECO:0000256" key="5">
    <source>
        <dbReference type="ARBA" id="ARBA00022519"/>
    </source>
</evidence>
<comment type="similarity">
    <text evidence="2">Belongs to the GSP I family.</text>
</comment>
<evidence type="ECO:0000256" key="8">
    <source>
        <dbReference type="ARBA" id="ARBA00023136"/>
    </source>
</evidence>
<evidence type="ECO:0000313" key="10">
    <source>
        <dbReference type="EMBL" id="SDD82107.1"/>
    </source>
</evidence>
<gene>
    <name evidence="10" type="ORF">SAMN05661003_101414</name>
</gene>
<sequence length="124" mass="13965">MCSTDHRGFTLLEVMIALAIIAIALLSCLGLANRCIASHAQVRHITTATLLAQHKMSEIEALATQRQLDQQDDSGTWEAPFDLYQWQVSFSTTPLPQVRQVRVSVRWGDPARNEEVWLDSFVLD</sequence>
<dbReference type="PROSITE" id="PS51257">
    <property type="entry name" value="PROKAR_LIPOPROTEIN"/>
    <property type="match status" value="1"/>
</dbReference>
<dbReference type="InterPro" id="IPR012902">
    <property type="entry name" value="N_methyl_site"/>
</dbReference>
<keyword evidence="5" id="KW-0997">Cell inner membrane</keyword>
<evidence type="ECO:0000313" key="11">
    <source>
        <dbReference type="Proteomes" id="UP000243205"/>
    </source>
</evidence>
<dbReference type="EMBL" id="FNAQ01000001">
    <property type="protein sequence ID" value="SDD82107.1"/>
    <property type="molecule type" value="Genomic_DNA"/>
</dbReference>
<dbReference type="GO" id="GO:0015627">
    <property type="term" value="C:type II protein secretion system complex"/>
    <property type="evidence" value="ECO:0007669"/>
    <property type="project" value="InterPro"/>
</dbReference>
<accession>A0A1G6XXE4</accession>
<dbReference type="SUPFAM" id="SSF54523">
    <property type="entry name" value="Pili subunits"/>
    <property type="match status" value="1"/>
</dbReference>
<keyword evidence="4" id="KW-0488">Methylation</keyword>
<dbReference type="GO" id="GO:0005886">
    <property type="term" value="C:plasma membrane"/>
    <property type="evidence" value="ECO:0007669"/>
    <property type="project" value="UniProtKB-SubCell"/>
</dbReference>
<evidence type="ECO:0000256" key="9">
    <source>
        <dbReference type="SAM" id="Phobius"/>
    </source>
</evidence>
<evidence type="ECO:0000256" key="7">
    <source>
        <dbReference type="ARBA" id="ARBA00022989"/>
    </source>
</evidence>
<dbReference type="GO" id="GO:0015628">
    <property type="term" value="P:protein secretion by the type II secretion system"/>
    <property type="evidence" value="ECO:0007669"/>
    <property type="project" value="InterPro"/>
</dbReference>
<dbReference type="Pfam" id="PF07963">
    <property type="entry name" value="N_methyl"/>
    <property type="match status" value="1"/>
</dbReference>
<dbReference type="InterPro" id="IPR045584">
    <property type="entry name" value="Pilin-like"/>
</dbReference>
<evidence type="ECO:0000256" key="4">
    <source>
        <dbReference type="ARBA" id="ARBA00022481"/>
    </source>
</evidence>
<dbReference type="Gene3D" id="3.30.1300.30">
    <property type="entry name" value="GSPII I/J protein-like"/>
    <property type="match status" value="1"/>
</dbReference>
<evidence type="ECO:0000256" key="2">
    <source>
        <dbReference type="ARBA" id="ARBA00008358"/>
    </source>
</evidence>
<evidence type="ECO:0000256" key="6">
    <source>
        <dbReference type="ARBA" id="ARBA00022692"/>
    </source>
</evidence>
<keyword evidence="11" id="KW-1185">Reference proteome</keyword>
<dbReference type="AlphaFoldDB" id="A0A1G6XXE4"/>
<dbReference type="OrthoDB" id="5405763at2"/>
<evidence type="ECO:0000256" key="1">
    <source>
        <dbReference type="ARBA" id="ARBA00004377"/>
    </source>
</evidence>